<dbReference type="PANTHER" id="PTHR34950">
    <property type="entry name" value="OS04G0457400 PROTEIN"/>
    <property type="match status" value="1"/>
</dbReference>
<dbReference type="AlphaFoldDB" id="A0A9D3UZT9"/>
<organism evidence="1 2">
    <name type="scientific">Gossypium stocksii</name>
    <dbReference type="NCBI Taxonomy" id="47602"/>
    <lineage>
        <taxon>Eukaryota</taxon>
        <taxon>Viridiplantae</taxon>
        <taxon>Streptophyta</taxon>
        <taxon>Embryophyta</taxon>
        <taxon>Tracheophyta</taxon>
        <taxon>Spermatophyta</taxon>
        <taxon>Magnoliopsida</taxon>
        <taxon>eudicotyledons</taxon>
        <taxon>Gunneridae</taxon>
        <taxon>Pentapetalae</taxon>
        <taxon>rosids</taxon>
        <taxon>malvids</taxon>
        <taxon>Malvales</taxon>
        <taxon>Malvaceae</taxon>
        <taxon>Malvoideae</taxon>
        <taxon>Gossypium</taxon>
    </lineage>
</organism>
<evidence type="ECO:0000313" key="1">
    <source>
        <dbReference type="EMBL" id="KAH1065300.1"/>
    </source>
</evidence>
<sequence length="116" mass="13003">MSGNGFPWPASQIKHLSTPQWKFRQSPPQLPINFPDSSTMATTGLGASLAEVYVMRSLHKQKLKKMEIKEQQEAKIDDKVFYEKKIPAATGCFSFWVSTKTHSAKVSSDDSTEKPV</sequence>
<dbReference type="OrthoDB" id="1600153at2759"/>
<proteinExistence type="predicted"/>
<protein>
    <submittedName>
        <fullName evidence="1">Uncharacterized protein</fullName>
    </submittedName>
</protein>
<accession>A0A9D3UZT9</accession>
<dbReference type="Proteomes" id="UP000828251">
    <property type="component" value="Unassembled WGS sequence"/>
</dbReference>
<evidence type="ECO:0000313" key="2">
    <source>
        <dbReference type="Proteomes" id="UP000828251"/>
    </source>
</evidence>
<dbReference type="PANTHER" id="PTHR34950:SF2">
    <property type="entry name" value="OS10G0364900 PROTEIN"/>
    <property type="match status" value="1"/>
</dbReference>
<dbReference type="EMBL" id="JAIQCV010000009">
    <property type="protein sequence ID" value="KAH1065300.1"/>
    <property type="molecule type" value="Genomic_DNA"/>
</dbReference>
<name>A0A9D3UZT9_9ROSI</name>
<comment type="caution">
    <text evidence="1">The sequence shown here is derived from an EMBL/GenBank/DDBJ whole genome shotgun (WGS) entry which is preliminary data.</text>
</comment>
<gene>
    <name evidence="1" type="ORF">J1N35_030287</name>
</gene>
<keyword evidence="2" id="KW-1185">Reference proteome</keyword>
<reference evidence="1 2" key="1">
    <citation type="journal article" date="2021" name="Plant Biotechnol. J.">
        <title>Multi-omics assisted identification of the key and species-specific regulatory components of drought-tolerant mechanisms in Gossypium stocksii.</title>
        <authorList>
            <person name="Yu D."/>
            <person name="Ke L."/>
            <person name="Zhang D."/>
            <person name="Wu Y."/>
            <person name="Sun Y."/>
            <person name="Mei J."/>
            <person name="Sun J."/>
            <person name="Sun Y."/>
        </authorList>
    </citation>
    <scope>NUCLEOTIDE SEQUENCE [LARGE SCALE GENOMIC DNA]</scope>
    <source>
        <strain evidence="2">cv. E1</strain>
        <tissue evidence="1">Leaf</tissue>
    </source>
</reference>